<organism evidence="1 3">
    <name type="scientific">Araneus ventricosus</name>
    <name type="common">Orbweaver spider</name>
    <name type="synonym">Epeira ventricosa</name>
    <dbReference type="NCBI Taxonomy" id="182803"/>
    <lineage>
        <taxon>Eukaryota</taxon>
        <taxon>Metazoa</taxon>
        <taxon>Ecdysozoa</taxon>
        <taxon>Arthropoda</taxon>
        <taxon>Chelicerata</taxon>
        <taxon>Arachnida</taxon>
        <taxon>Araneae</taxon>
        <taxon>Araneomorphae</taxon>
        <taxon>Entelegynae</taxon>
        <taxon>Araneoidea</taxon>
        <taxon>Araneidae</taxon>
        <taxon>Araneus</taxon>
    </lineage>
</organism>
<evidence type="ECO:0000313" key="1">
    <source>
        <dbReference type="EMBL" id="GBN31379.1"/>
    </source>
</evidence>
<accession>A0A4Y2MXX1</accession>
<proteinExistence type="predicted"/>
<dbReference type="EMBL" id="BGPR01284313">
    <property type="protein sequence ID" value="GBN31379.1"/>
    <property type="molecule type" value="Genomic_DNA"/>
</dbReference>
<dbReference type="Proteomes" id="UP000499080">
    <property type="component" value="Unassembled WGS sequence"/>
</dbReference>
<comment type="caution">
    <text evidence="1">The sequence shown here is derived from an EMBL/GenBank/DDBJ whole genome shotgun (WGS) entry which is preliminary data.</text>
</comment>
<sequence>MKIDLLSNLGDRRVSCLLHKVAGRSVTSRSRAVIPRVIFIRGSGVIRKEAPIRERVICFQDDFAHLDLNNGDWSLQRSHFRFRNPLEYDLRIWLHVIVIVLFQPFQIFRRVKIVRGSDRAHT</sequence>
<gene>
    <name evidence="2" type="ORF">AVEN_181692_1</name>
    <name evidence="1" type="ORF">AVEN_6022_1</name>
</gene>
<dbReference type="AlphaFoldDB" id="A0A4Y2MXX1"/>
<evidence type="ECO:0000313" key="3">
    <source>
        <dbReference type="Proteomes" id="UP000499080"/>
    </source>
</evidence>
<dbReference type="EMBL" id="BGPR01284413">
    <property type="protein sequence ID" value="GBN31592.1"/>
    <property type="molecule type" value="Genomic_DNA"/>
</dbReference>
<evidence type="ECO:0000313" key="2">
    <source>
        <dbReference type="EMBL" id="GBN31592.1"/>
    </source>
</evidence>
<reference evidence="1 3" key="1">
    <citation type="journal article" date="2019" name="Sci. Rep.">
        <title>Orb-weaving spider Araneus ventricosus genome elucidates the spidroin gene catalogue.</title>
        <authorList>
            <person name="Kono N."/>
            <person name="Nakamura H."/>
            <person name="Ohtoshi R."/>
            <person name="Moran D.A.P."/>
            <person name="Shinohara A."/>
            <person name="Yoshida Y."/>
            <person name="Fujiwara M."/>
            <person name="Mori M."/>
            <person name="Tomita M."/>
            <person name="Arakawa K."/>
        </authorList>
    </citation>
    <scope>NUCLEOTIDE SEQUENCE [LARGE SCALE GENOMIC DNA]</scope>
</reference>
<keyword evidence="3" id="KW-1185">Reference proteome</keyword>
<name>A0A4Y2MXX1_ARAVE</name>
<protein>
    <submittedName>
        <fullName evidence="1">Uncharacterized protein</fullName>
    </submittedName>
</protein>